<dbReference type="RefSeq" id="WP_134460135.1">
    <property type="nucleotide sequence ID" value="NZ_JBHMFL010000162.1"/>
</dbReference>
<feature type="signal peptide" evidence="1">
    <location>
        <begin position="1"/>
        <end position="26"/>
    </location>
</feature>
<evidence type="ECO:0000313" key="4">
    <source>
        <dbReference type="Proteomes" id="UP000297385"/>
    </source>
</evidence>
<dbReference type="SUPFAM" id="SSF50939">
    <property type="entry name" value="Sialidases"/>
    <property type="match status" value="1"/>
</dbReference>
<dbReference type="InterPro" id="IPR011040">
    <property type="entry name" value="Sialidase"/>
</dbReference>
<gene>
    <name evidence="3" type="ORF">E2553_22100</name>
</gene>
<comment type="caution">
    <text evidence="3">The sequence shown here is derived from an EMBL/GenBank/DDBJ whole genome shotgun (WGS) entry which is preliminary data.</text>
</comment>
<feature type="chain" id="PRO_5021199439" description="Sialidase domain-containing protein" evidence="1">
    <location>
        <begin position="27"/>
        <end position="366"/>
    </location>
</feature>
<protein>
    <recommendedName>
        <fullName evidence="2">Sialidase domain-containing protein</fullName>
    </recommendedName>
</protein>
<name>A0A4Y8MQ37_9BURK</name>
<dbReference type="CDD" id="cd15482">
    <property type="entry name" value="Sialidase_non-viral"/>
    <property type="match status" value="1"/>
</dbReference>
<evidence type="ECO:0000259" key="2">
    <source>
        <dbReference type="Pfam" id="PF13088"/>
    </source>
</evidence>
<dbReference type="Gene3D" id="2.120.10.10">
    <property type="match status" value="1"/>
</dbReference>
<organism evidence="3 4">
    <name type="scientific">Paraburkholderia dipogonis</name>
    <dbReference type="NCBI Taxonomy" id="1211383"/>
    <lineage>
        <taxon>Bacteria</taxon>
        <taxon>Pseudomonadati</taxon>
        <taxon>Pseudomonadota</taxon>
        <taxon>Betaproteobacteria</taxon>
        <taxon>Burkholderiales</taxon>
        <taxon>Burkholderiaceae</taxon>
        <taxon>Paraburkholderia</taxon>
    </lineage>
</organism>
<dbReference type="InterPro" id="IPR036278">
    <property type="entry name" value="Sialidase_sf"/>
</dbReference>
<dbReference type="PANTHER" id="PTHR43752">
    <property type="entry name" value="BNR/ASP-BOX REPEAT FAMILY PROTEIN"/>
    <property type="match status" value="1"/>
</dbReference>
<dbReference type="Proteomes" id="UP000297385">
    <property type="component" value="Unassembled WGS sequence"/>
</dbReference>
<evidence type="ECO:0000256" key="1">
    <source>
        <dbReference type="SAM" id="SignalP"/>
    </source>
</evidence>
<dbReference type="AlphaFoldDB" id="A0A4Y8MQ37"/>
<reference evidence="3 4" key="1">
    <citation type="submission" date="2019-03" db="EMBL/GenBank/DDBJ databases">
        <title>Complete Genome Sequence of Paraburkholderia dipogonis ICMP 19430T, a Nitrogen-fixing Symbiont of the South African Invasive Legume Dipogon lignosus in New Zealand.</title>
        <authorList>
            <person name="De Meyer S.E."/>
        </authorList>
    </citation>
    <scope>NUCLEOTIDE SEQUENCE [LARGE SCALE GENOMIC DNA]</scope>
    <source>
        <strain evidence="3 4">ICMP 19430</strain>
    </source>
</reference>
<dbReference type="Pfam" id="PF13088">
    <property type="entry name" value="BNR_2"/>
    <property type="match status" value="1"/>
</dbReference>
<accession>A0A4Y8MQ37</accession>
<keyword evidence="1" id="KW-0732">Signal</keyword>
<sequence length="366" mass="40253">MTRQKMSFFRHISFVILSFLSLQSSAKSGNNLDAIVSTEVVNPPQNIAFCHASTVAFSQDHLVAAWLAGSKEAANDVGVWVARFSGNQWSTPVRVADGRSPDGEALTVINPILFSPKRGPLMLFYSRGKLPADWHPLRMNSLDGGATWSKPVALGPGVSGPAKDKPVELSNGIVIAGSSTEYDGWRIHFERSMDGGNTWHVAYPAVGPRMVQAIQPAILDHRHGQLQALVRTKSGFVFSTRSRDWGKTWSVLAPLDIPNSNSGLDAVTLTDGRDLIVTNPLPYVEGRWDRHKLSVFISADHQTYGEVLDLENEAGQEFSYPAVIQSPDGMVHISYTWKKIHIKHVVLDPKRIYAPRSTLLAATDHQ</sequence>
<dbReference type="GeneID" id="97304230"/>
<feature type="domain" description="Sialidase" evidence="2">
    <location>
        <begin position="60"/>
        <end position="333"/>
    </location>
</feature>
<dbReference type="PANTHER" id="PTHR43752:SF2">
    <property type="entry name" value="BNR_ASP-BOX REPEAT FAMILY PROTEIN"/>
    <property type="match status" value="1"/>
</dbReference>
<proteinExistence type="predicted"/>
<dbReference type="EMBL" id="SNVI01000002">
    <property type="protein sequence ID" value="TFE39531.1"/>
    <property type="molecule type" value="Genomic_DNA"/>
</dbReference>
<evidence type="ECO:0000313" key="3">
    <source>
        <dbReference type="EMBL" id="TFE39531.1"/>
    </source>
</evidence>